<name>A0A9Q3GUH1_9BASI</name>
<evidence type="ECO:0000313" key="2">
    <source>
        <dbReference type="Proteomes" id="UP000765509"/>
    </source>
</evidence>
<dbReference type="EMBL" id="AVOT02005597">
    <property type="protein sequence ID" value="MBW0479469.1"/>
    <property type="molecule type" value="Genomic_DNA"/>
</dbReference>
<organism evidence="1 2">
    <name type="scientific">Austropuccinia psidii MF-1</name>
    <dbReference type="NCBI Taxonomy" id="1389203"/>
    <lineage>
        <taxon>Eukaryota</taxon>
        <taxon>Fungi</taxon>
        <taxon>Dikarya</taxon>
        <taxon>Basidiomycota</taxon>
        <taxon>Pucciniomycotina</taxon>
        <taxon>Pucciniomycetes</taxon>
        <taxon>Pucciniales</taxon>
        <taxon>Sphaerophragmiaceae</taxon>
        <taxon>Austropuccinia</taxon>
    </lineage>
</organism>
<reference evidence="1" key="1">
    <citation type="submission" date="2021-03" db="EMBL/GenBank/DDBJ databases">
        <title>Draft genome sequence of rust myrtle Austropuccinia psidii MF-1, a brazilian biotype.</title>
        <authorList>
            <person name="Quecine M.C."/>
            <person name="Pachon D.M.R."/>
            <person name="Bonatelli M.L."/>
            <person name="Correr F.H."/>
            <person name="Franceschini L.M."/>
            <person name="Leite T.F."/>
            <person name="Margarido G.R.A."/>
            <person name="Almeida C.A."/>
            <person name="Ferrarezi J.A."/>
            <person name="Labate C.A."/>
        </authorList>
    </citation>
    <scope>NUCLEOTIDE SEQUENCE</scope>
    <source>
        <strain evidence="1">MF-1</strain>
    </source>
</reference>
<evidence type="ECO:0000313" key="1">
    <source>
        <dbReference type="EMBL" id="MBW0479469.1"/>
    </source>
</evidence>
<dbReference type="AlphaFoldDB" id="A0A9Q3GUH1"/>
<dbReference type="OrthoDB" id="2519055at2759"/>
<protein>
    <submittedName>
        <fullName evidence="1">Uncharacterized protein</fullName>
    </submittedName>
</protein>
<dbReference type="Proteomes" id="UP000765509">
    <property type="component" value="Unassembled WGS sequence"/>
</dbReference>
<sequence length="175" mass="19614">MRRALEKIVSSPTLKPIAQSMLEQSKIRKKRNQAREAHNVAKCATQKEKERWLKAELSKNVHGMRSAVHAHFLFLPKVRNKDFSSLPAPCSTEEHEAVIQVSGNLGYVPKDLFNEPSTQVQSQGFQSYCKNDLHKLGLGERVATSVQQVDAYGVLLYLTSCTSEHQALSLLLEQG</sequence>
<keyword evidence="2" id="KW-1185">Reference proteome</keyword>
<gene>
    <name evidence="1" type="ORF">O181_019184</name>
</gene>
<accession>A0A9Q3GUH1</accession>
<comment type="caution">
    <text evidence="1">The sequence shown here is derived from an EMBL/GenBank/DDBJ whole genome shotgun (WGS) entry which is preliminary data.</text>
</comment>
<proteinExistence type="predicted"/>